<dbReference type="InterPro" id="IPR027417">
    <property type="entry name" value="P-loop_NTPase"/>
</dbReference>
<protein>
    <submittedName>
        <fullName evidence="3">Relaxase domain-containing protein</fullName>
    </submittedName>
</protein>
<keyword evidence="1" id="KW-0175">Coiled coil</keyword>
<dbReference type="Pfam" id="PF08751">
    <property type="entry name" value="TrwC"/>
    <property type="match status" value="1"/>
</dbReference>
<dbReference type="NCBIfam" id="NF041492">
    <property type="entry name" value="MobF"/>
    <property type="match status" value="1"/>
</dbReference>
<evidence type="ECO:0000256" key="1">
    <source>
        <dbReference type="SAM" id="Coils"/>
    </source>
</evidence>
<dbReference type="Proteomes" id="UP000479241">
    <property type="component" value="Unassembled WGS sequence"/>
</dbReference>
<comment type="caution">
    <text evidence="3">The sequence shown here is derived from an EMBL/GenBank/DDBJ whole genome shotgun (WGS) entry which is preliminary data.</text>
</comment>
<dbReference type="Gene3D" id="3.40.50.300">
    <property type="entry name" value="P-loop containing nucleotide triphosphate hydrolases"/>
    <property type="match status" value="2"/>
</dbReference>
<proteinExistence type="predicted"/>
<name>A0A6L9W2Y6_9ACTN</name>
<dbReference type="SUPFAM" id="SSF52540">
    <property type="entry name" value="P-loop containing nucleoside triphosphate hydrolases"/>
    <property type="match status" value="2"/>
</dbReference>
<feature type="coiled-coil region" evidence="1">
    <location>
        <begin position="1127"/>
        <end position="1154"/>
    </location>
</feature>
<reference evidence="3 4" key="1">
    <citation type="submission" date="2019-12" db="EMBL/GenBank/DDBJ databases">
        <title>the WGS of Blastococcus saxobsidens 67B17.</title>
        <authorList>
            <person name="Jiang Z."/>
        </authorList>
    </citation>
    <scope>NUCLEOTIDE SEQUENCE [LARGE SCALE GENOMIC DNA]</scope>
    <source>
        <strain evidence="3 4">67B17</strain>
    </source>
</reference>
<evidence type="ECO:0000313" key="3">
    <source>
        <dbReference type="EMBL" id="NEK86466.1"/>
    </source>
</evidence>
<dbReference type="InterPro" id="IPR003593">
    <property type="entry name" value="AAA+_ATPase"/>
</dbReference>
<dbReference type="RefSeq" id="WP_163205477.1">
    <property type="nucleotide sequence ID" value="NZ_JAAGWG010000016.1"/>
</dbReference>
<dbReference type="Pfam" id="PF13604">
    <property type="entry name" value="AAA_30"/>
    <property type="match status" value="1"/>
</dbReference>
<sequence>MKVYAGSPAAARQYLEAGCGRADDYYLAEGTGFARRFTAAEGGVRELPPLTGDTYETWVAGHDPATGEPRGQLRTDGHAVRFVEVVVNGPKTWSLAAALHPDIAAAYEAAQDRAAEQIIGWLAEHATTRVGPRGGQVQVPLEVLEAVTVRHYTSRAQDPHRHLHLQLLARVFAAGKWRGLHTVGVRDSLNAINGIGHAAMACDPELNTAFAAHGYTKDTTGEIRELSEYVGPFSARHAQIARNVDRYEREWTAAHPGEHPGPALRRAWDTRAWADGRPDKVTPQPGTKLEERWQAEFDALGYRPRDRPVALRPTPIGALDRPAAVERVLARLAAGRSAWNTADIRGEAERLIAAAGVVTDAAVRNELAEDLTARTMGRCVPLLDRDGAPEHIRAWTSGPVLAVEADLTARLASRATDRAAGVRGPDPTPPVSVAASATRLDPGQAAAVAALAGQRRLVVIEGAAGAGKTTTLAATRTLLAEQGRRLVVVTPTLKAAKVAGAEVGAVTGSAARLAFEYGWRWNADGAWTRLAVGHPDPVTGRAYAGPADGARLRAGDLLVVDEAGMLDQDTARALLTVADECRVHVGLLGDRHQLAAVGRGGVLDLAAAQVDPTEHLTLVGVHRFTRTDAMGRTTTPDTDYADLTLAMRTGEKPGKVFDALLARGQIRLHPDAEALREALAAGAADCYTAGERVAVVVATREQATALNAAIRDRLVTEGRVDDRRVVVTGGGERIGVGDRIATRRNDRDLQVANRDVWMVTGVDRDGGLLVTPDGEPHVTPADGVLGSVTPAVTPPGTGVRVLPADYVTAHVELAYATTAHGAQGDTVTAAHLVVGEDTGAAAAYVGMTRGRTANTAHLVAADPADAREQWLAVFARDRADLGPAHAARLAAAEATRYAQQRPLEQALAELHSAWTAEQRCLDRLAHDLPCRDALRQIVALESAHADRAAALTDAYRQTGIDARHATARADASGALVTAETDRIRDTLLGSWDAARDAARDAAQILLDGPGRLQLRRAAVNRAREQLTDWADAWRPYLPAIPTDPQQIARLADRADDRPRLWTAFDSYARHHAEHAHPEHAQLHATAATAQETHRHAGAAVADARRQHENRLARFGSLAWTLDPAERLSDADRDIAATQAELAAIRARIARLTAEPALLAQPVNHLVHERDRWRARHDHELATTQTPASLSAQSQLVVRPPRPEDFRRLALHPDAGLGMPR</sequence>
<evidence type="ECO:0000313" key="4">
    <source>
        <dbReference type="Proteomes" id="UP000479241"/>
    </source>
</evidence>
<dbReference type="InterPro" id="IPR014862">
    <property type="entry name" value="TrwC"/>
</dbReference>
<dbReference type="SMART" id="SM00382">
    <property type="entry name" value="AAA"/>
    <property type="match status" value="1"/>
</dbReference>
<gene>
    <name evidence="3" type="ORF">GCU60_11975</name>
</gene>
<accession>A0A6L9W2Y6</accession>
<organism evidence="3 4">
    <name type="scientific">Blastococcus saxobsidens</name>
    <dbReference type="NCBI Taxonomy" id="138336"/>
    <lineage>
        <taxon>Bacteria</taxon>
        <taxon>Bacillati</taxon>
        <taxon>Actinomycetota</taxon>
        <taxon>Actinomycetes</taxon>
        <taxon>Geodermatophilales</taxon>
        <taxon>Geodermatophilaceae</taxon>
        <taxon>Blastococcus</taxon>
    </lineage>
</organism>
<feature type="domain" description="AAA+ ATPase" evidence="2">
    <location>
        <begin position="454"/>
        <end position="730"/>
    </location>
</feature>
<dbReference type="AlphaFoldDB" id="A0A6L9W2Y6"/>
<dbReference type="CDD" id="cd18809">
    <property type="entry name" value="SF1_C_RecD"/>
    <property type="match status" value="1"/>
</dbReference>
<dbReference type="Gene3D" id="2.30.30.940">
    <property type="match status" value="1"/>
</dbReference>
<dbReference type="EMBL" id="JAAGWG010000016">
    <property type="protein sequence ID" value="NEK86466.1"/>
    <property type="molecule type" value="Genomic_DNA"/>
</dbReference>
<dbReference type="SUPFAM" id="SSF55464">
    <property type="entry name" value="Origin of replication-binding domain, RBD-like"/>
    <property type="match status" value="1"/>
</dbReference>
<evidence type="ECO:0000259" key="2">
    <source>
        <dbReference type="SMART" id="SM00382"/>
    </source>
</evidence>